<organism evidence="1 2">
    <name type="scientific">Planoprotostelium fungivorum</name>
    <dbReference type="NCBI Taxonomy" id="1890364"/>
    <lineage>
        <taxon>Eukaryota</taxon>
        <taxon>Amoebozoa</taxon>
        <taxon>Evosea</taxon>
        <taxon>Variosea</taxon>
        <taxon>Cavosteliida</taxon>
        <taxon>Cavosteliaceae</taxon>
        <taxon>Planoprotostelium</taxon>
    </lineage>
</organism>
<dbReference type="InParanoid" id="A0A2P6NHC5"/>
<reference evidence="1 2" key="1">
    <citation type="journal article" date="2018" name="Genome Biol. Evol.">
        <title>Multiple Roots of Fruiting Body Formation in Amoebozoa.</title>
        <authorList>
            <person name="Hillmann F."/>
            <person name="Forbes G."/>
            <person name="Novohradska S."/>
            <person name="Ferling I."/>
            <person name="Riege K."/>
            <person name="Groth M."/>
            <person name="Westermann M."/>
            <person name="Marz M."/>
            <person name="Spaller T."/>
            <person name="Winckler T."/>
            <person name="Schaap P."/>
            <person name="Glockner G."/>
        </authorList>
    </citation>
    <scope>NUCLEOTIDE SEQUENCE [LARGE SCALE GENOMIC DNA]</scope>
    <source>
        <strain evidence="1 2">Jena</strain>
    </source>
</reference>
<evidence type="ECO:0000313" key="2">
    <source>
        <dbReference type="Proteomes" id="UP000241769"/>
    </source>
</evidence>
<comment type="caution">
    <text evidence="1">The sequence shown here is derived from an EMBL/GenBank/DDBJ whole genome shotgun (WGS) entry which is preliminary data.</text>
</comment>
<dbReference type="AlphaFoldDB" id="A0A2P6NHC5"/>
<sequence length="514" mass="58351">MPEQRGNLWQFIRYDVKKGIPLKRRLQSYITRGVTPEDVALLREMLSVENRSWSLFILDYLYSQMTQRALDILDERGLPGTYSINLYQQDIVIPAGIKLVNDSKTIVCVEILSLDVDVLKQSVPFGTVVVPSKFVGKQIHCQHLVAALNNPDGYLAWSEQSRTVDLNMDCPHSEFVSAHDDGSVQILIHSGFKAPSNETSVAWCVNARHIEIPHEAVPEEERGKLDVYIPQHTEDSTLNRDEKALMNVIQMAMNGEDISTVGKSIINDPRVDQFVDDSMTRKRVDFYKAIAYILGGKVRREQPKESLHSLVWLRSLLTNTSNTEDTIKILKYTMEQSEPREQMKRDNCHYVGDTRRILPWGLYYDVMEKSYVPIGSESKILPFLRGRSTSLKPAILPSSVANSEKPTILYHQLIAAIHHPKKFIDWSSTVINDIEPPAVQFSCRDHSSPDTFVCTNPSHMIFPNITKSFIKNMHNRAFIEDSATGNTHSTFTSEEVSNDLVDILTVLDMEATTD</sequence>
<dbReference type="EMBL" id="MDYQ01000084">
    <property type="protein sequence ID" value="PRP83332.1"/>
    <property type="molecule type" value="Genomic_DNA"/>
</dbReference>
<gene>
    <name evidence="1" type="ORF">PROFUN_09313</name>
</gene>
<dbReference type="Proteomes" id="UP000241769">
    <property type="component" value="Unassembled WGS sequence"/>
</dbReference>
<proteinExistence type="predicted"/>
<evidence type="ECO:0000313" key="1">
    <source>
        <dbReference type="EMBL" id="PRP83332.1"/>
    </source>
</evidence>
<protein>
    <submittedName>
        <fullName evidence="1">Uncharacterized protein</fullName>
    </submittedName>
</protein>
<accession>A0A2P6NHC5</accession>
<name>A0A2P6NHC5_9EUKA</name>
<keyword evidence="2" id="KW-1185">Reference proteome</keyword>